<feature type="region of interest" description="Disordered" evidence="1">
    <location>
        <begin position="80"/>
        <end position="102"/>
    </location>
</feature>
<name>A0AAN0REK1_9PROT</name>
<evidence type="ECO:0000256" key="1">
    <source>
        <dbReference type="SAM" id="MobiDB-lite"/>
    </source>
</evidence>
<dbReference type="AlphaFoldDB" id="A0AAN0REK1"/>
<evidence type="ECO:0000256" key="2">
    <source>
        <dbReference type="SAM" id="Phobius"/>
    </source>
</evidence>
<dbReference type="EMBL" id="CP003181">
    <property type="protein sequence ID" value="AHJ63488.1"/>
    <property type="molecule type" value="Genomic_DNA"/>
</dbReference>
<dbReference type="KEGG" id="gbc:GbCGDNIH3_1599"/>
<dbReference type="Proteomes" id="UP000019438">
    <property type="component" value="Chromosome"/>
</dbReference>
<sequence length="286" mass="31507">MRNTILPNLAKCTMLLLIFFLLSPLHRFGLLHAKKSLGTIPTMHARTRRYRRSPLLMTVCGMVAASAMLLPALVRAASPPSYTPPPLPSPPPADTPKTAQQPTDYLGLPGPILLGKKLYHLVWSAHPTAAYVKQEYIPADETITHYDSMLLIERISGPMTVEQSVNLMALQLQSRKTRDPLTRLTVVNNQETGNTMLDFLISGETREGPIVEWNAYRYAPLTKDGGVVLFGLSRRAYGQDGLAAFMSKLSDTRQEGLDLLTTTPMPQPHEPPPPPPAPAKGREKKG</sequence>
<keyword evidence="2" id="KW-0812">Transmembrane</keyword>
<feature type="compositionally biased region" description="Pro residues" evidence="1">
    <location>
        <begin position="265"/>
        <end position="278"/>
    </location>
</feature>
<evidence type="ECO:0000313" key="3">
    <source>
        <dbReference type="EMBL" id="AHJ63488.1"/>
    </source>
</evidence>
<reference evidence="4" key="1">
    <citation type="submission" date="2012-06" db="EMBL/GenBank/DDBJ databases">
        <title>Genome analysis of multiple Granulibacter bethesdensis isolates demonstrates substantial genome diversity.</title>
        <authorList>
            <person name="Greenberg D.E."/>
            <person name="Porcella S.F."/>
            <person name="Zarember K."/>
            <person name="Zelazny A.M."/>
            <person name="Bruno D."/>
            <person name="Martens C."/>
            <person name="Barbian K.D."/>
            <person name="Jaske E."/>
            <person name="Holland S.M."/>
        </authorList>
    </citation>
    <scope>NUCLEOTIDE SEQUENCE [LARGE SCALE GENOMIC DNA]</scope>
    <source>
        <strain evidence="4">CGDNIH3</strain>
    </source>
</reference>
<feature type="transmembrane region" description="Helical" evidence="2">
    <location>
        <begin position="14"/>
        <end position="33"/>
    </location>
</feature>
<evidence type="ECO:0000313" key="4">
    <source>
        <dbReference type="Proteomes" id="UP000019438"/>
    </source>
</evidence>
<feature type="compositionally biased region" description="Pro residues" evidence="1">
    <location>
        <begin position="81"/>
        <end position="94"/>
    </location>
</feature>
<keyword evidence="2" id="KW-0472">Membrane</keyword>
<protein>
    <submittedName>
        <fullName evidence="3">Uncharacterized protein</fullName>
    </submittedName>
</protein>
<feature type="region of interest" description="Disordered" evidence="1">
    <location>
        <begin position="254"/>
        <end position="286"/>
    </location>
</feature>
<organism evidence="3 4">
    <name type="scientific">Granulibacter bethesdensis</name>
    <dbReference type="NCBI Taxonomy" id="364410"/>
    <lineage>
        <taxon>Bacteria</taxon>
        <taxon>Pseudomonadati</taxon>
        <taxon>Pseudomonadota</taxon>
        <taxon>Alphaproteobacteria</taxon>
        <taxon>Acetobacterales</taxon>
        <taxon>Acetobacteraceae</taxon>
        <taxon>Granulibacter</taxon>
    </lineage>
</organism>
<gene>
    <name evidence="3" type="ORF">GbCGDNIH3_1599</name>
</gene>
<accession>A0AAN0REK1</accession>
<feature type="transmembrane region" description="Helical" evidence="2">
    <location>
        <begin position="54"/>
        <end position="74"/>
    </location>
</feature>
<keyword evidence="2" id="KW-1133">Transmembrane helix</keyword>
<proteinExistence type="predicted"/>